<dbReference type="InterPro" id="IPR036907">
    <property type="entry name" value="5'-Nucleotdase_C_sf"/>
</dbReference>
<name>A0A327JME4_9HYPH</name>
<feature type="chain" id="PRO_5016195342" description="Bifunctional metallophosphatase/5'-nucleotidase" evidence="2">
    <location>
        <begin position="27"/>
        <end position="500"/>
    </location>
</feature>
<comment type="similarity">
    <text evidence="2">Belongs to the 5'-nucleotidase family.</text>
</comment>
<dbReference type="SUPFAM" id="SSF56300">
    <property type="entry name" value="Metallo-dependent phosphatases"/>
    <property type="match status" value="1"/>
</dbReference>
<feature type="domain" description="5'-Nucleotidase C-terminal" evidence="4">
    <location>
        <begin position="306"/>
        <end position="462"/>
    </location>
</feature>
<evidence type="ECO:0000313" key="6">
    <source>
        <dbReference type="Proteomes" id="UP000249299"/>
    </source>
</evidence>
<dbReference type="SUPFAM" id="SSF55816">
    <property type="entry name" value="5'-nucleotidase (syn. UDP-sugar hydrolase), C-terminal domain"/>
    <property type="match status" value="1"/>
</dbReference>
<proteinExistence type="inferred from homology"/>
<evidence type="ECO:0000313" key="5">
    <source>
        <dbReference type="EMBL" id="RAI26022.1"/>
    </source>
</evidence>
<dbReference type="RefSeq" id="WP_111435358.1">
    <property type="nucleotide sequence ID" value="NZ_JACIGG010000007.1"/>
</dbReference>
<keyword evidence="2" id="KW-0547">Nucleotide-binding</keyword>
<feature type="signal peptide" evidence="2">
    <location>
        <begin position="1"/>
        <end position="26"/>
    </location>
</feature>
<dbReference type="GO" id="GO:0016787">
    <property type="term" value="F:hydrolase activity"/>
    <property type="evidence" value="ECO:0007669"/>
    <property type="project" value="UniProtKB-KW"/>
</dbReference>
<comment type="caution">
    <text evidence="5">The sequence shown here is derived from an EMBL/GenBank/DDBJ whole genome shotgun (WGS) entry which is preliminary data.</text>
</comment>
<dbReference type="EMBL" id="NPEV01000037">
    <property type="protein sequence ID" value="RAI26022.1"/>
    <property type="molecule type" value="Genomic_DNA"/>
</dbReference>
<dbReference type="Gene3D" id="3.90.780.10">
    <property type="entry name" value="5'-Nucleotidase, C-terminal domain"/>
    <property type="match status" value="1"/>
</dbReference>
<dbReference type="Pfam" id="PF02872">
    <property type="entry name" value="5_nucleotid_C"/>
    <property type="match status" value="1"/>
</dbReference>
<keyword evidence="2" id="KW-0378">Hydrolase</keyword>
<dbReference type="InterPro" id="IPR008334">
    <property type="entry name" value="5'-Nucleotdase_C"/>
</dbReference>
<dbReference type="InterPro" id="IPR029052">
    <property type="entry name" value="Metallo-depent_PP-like"/>
</dbReference>
<evidence type="ECO:0000256" key="2">
    <source>
        <dbReference type="RuleBase" id="RU362119"/>
    </source>
</evidence>
<dbReference type="PANTHER" id="PTHR11575">
    <property type="entry name" value="5'-NUCLEOTIDASE-RELATED"/>
    <property type="match status" value="1"/>
</dbReference>
<dbReference type="PRINTS" id="PR01607">
    <property type="entry name" value="APYRASEFAMLY"/>
</dbReference>
<dbReference type="InterPro" id="IPR006179">
    <property type="entry name" value="5_nucleotidase/apyrase"/>
</dbReference>
<accession>A0A327JME4</accession>
<dbReference type="Gene3D" id="3.60.21.10">
    <property type="match status" value="1"/>
</dbReference>
<dbReference type="OrthoDB" id="9803927at2"/>
<organism evidence="5 6">
    <name type="scientific">Rhodobium orientis</name>
    <dbReference type="NCBI Taxonomy" id="34017"/>
    <lineage>
        <taxon>Bacteria</taxon>
        <taxon>Pseudomonadati</taxon>
        <taxon>Pseudomonadota</taxon>
        <taxon>Alphaproteobacteria</taxon>
        <taxon>Hyphomicrobiales</taxon>
        <taxon>Rhodobiaceae</taxon>
        <taxon>Rhodobium</taxon>
    </lineage>
</organism>
<dbReference type="GO" id="GO:0000166">
    <property type="term" value="F:nucleotide binding"/>
    <property type="evidence" value="ECO:0007669"/>
    <property type="project" value="UniProtKB-KW"/>
</dbReference>
<protein>
    <recommendedName>
        <fullName evidence="7">Bifunctional metallophosphatase/5'-nucleotidase</fullName>
    </recommendedName>
</protein>
<feature type="domain" description="Calcineurin-like phosphoesterase" evidence="3">
    <location>
        <begin position="30"/>
        <end position="228"/>
    </location>
</feature>
<dbReference type="GO" id="GO:0009166">
    <property type="term" value="P:nucleotide catabolic process"/>
    <property type="evidence" value="ECO:0007669"/>
    <property type="project" value="InterPro"/>
</dbReference>
<dbReference type="Pfam" id="PF00149">
    <property type="entry name" value="Metallophos"/>
    <property type="match status" value="1"/>
</dbReference>
<sequence>MGKSIDALAASVAVALFLVASVAADAAEITFVLVNDIDTIEHAGERGGFARLATVVKAERAARKNVVFVHAGDSLSPSLLSGLDKGAHIVDLLNMTPPDVFVPGNHEFDFGKDVFLTRLAEMKFPKYAANLRLADGTQVPGVGDSRLMEVDGVKIGILGVTSADAREKSSPGDLVIEDAVKTAFAERRRLKEKGADIFVVVGHLSRGEDLALYRSGAFDLILSGDDHDLYLQYDGRTAIAESRHNARFVTAVDLDVTVSQRGGRRRIDWRPNFRIVDTAGVAPDAAVAARIAEYEKRLSEELDVAIGTTASDLDSRRAAVRGGEAAIGNLIADAMREAVAADIAITNGGGIRGDRVYQAGTPLTRRDILSELPFGNHTVLLEVTGKTVKAALEHGVARIEEGSGRFPQVSGLRVAFDPAKPQGSRISDVVVGEEPLDPERTYRLATNDFLARGGDGYRMLKRAKPVLGPRHSGLLANAVMAYIRDKGEISPKIEKRIYTP</sequence>
<keyword evidence="1 2" id="KW-0732">Signal</keyword>
<dbReference type="PANTHER" id="PTHR11575:SF24">
    <property type="entry name" value="5'-NUCLEOTIDASE"/>
    <property type="match status" value="1"/>
</dbReference>
<gene>
    <name evidence="5" type="ORF">CH339_15830</name>
</gene>
<keyword evidence="6" id="KW-1185">Reference proteome</keyword>
<dbReference type="Proteomes" id="UP000249299">
    <property type="component" value="Unassembled WGS sequence"/>
</dbReference>
<evidence type="ECO:0000259" key="4">
    <source>
        <dbReference type="Pfam" id="PF02872"/>
    </source>
</evidence>
<dbReference type="AlphaFoldDB" id="A0A327JME4"/>
<dbReference type="InterPro" id="IPR004843">
    <property type="entry name" value="Calcineurin-like_PHP"/>
</dbReference>
<evidence type="ECO:0008006" key="7">
    <source>
        <dbReference type="Google" id="ProtNLM"/>
    </source>
</evidence>
<reference evidence="5 6" key="1">
    <citation type="submission" date="2017-07" db="EMBL/GenBank/DDBJ databases">
        <title>Draft Genome Sequences of Select Purple Nonsulfur Bacteria.</title>
        <authorList>
            <person name="Lasarre B."/>
            <person name="Mckinlay J.B."/>
        </authorList>
    </citation>
    <scope>NUCLEOTIDE SEQUENCE [LARGE SCALE GENOMIC DNA]</scope>
    <source>
        <strain evidence="5 6">DSM 11290</strain>
    </source>
</reference>
<evidence type="ECO:0000256" key="1">
    <source>
        <dbReference type="ARBA" id="ARBA00022729"/>
    </source>
</evidence>
<evidence type="ECO:0000259" key="3">
    <source>
        <dbReference type="Pfam" id="PF00149"/>
    </source>
</evidence>